<evidence type="ECO:0000256" key="1">
    <source>
        <dbReference type="ARBA" id="ARBA00022741"/>
    </source>
</evidence>
<dbReference type="InterPro" id="IPR051701">
    <property type="entry name" value="Mito_OM_Translocase_MSP1"/>
</dbReference>
<dbReference type="AlphaFoldDB" id="A0A5J4ZUQ9"/>
<sequence length="301" mass="33062">MEQKHILMSALSVGIGVGVGFGLASGQTVSKWTGGSSSANTITADRMEQEILRLIVDGRNSKIIFDEFPYYLSEQTRVLLTSAAFVHLKKADFSKHTRNLSPASRTILLSGHTELYQQILAKALAHYFEAKLLLLDAIDFSLKIQSKYGAANKESVSFPNLSCACADVSFCIAYDIRCANIEAFEPKSWDKCCQIKFLSLNLWSLDVKSFKRSISETTLERISEVFGSFSMLQPREETKGTLRRQGSGVNIGSRGTEGSNPPKLRRNASASANMNKLTSQCTTANSGFGFSIENQSYCSVS</sequence>
<name>A0A5J4ZUQ9_9ASTE</name>
<dbReference type="PANTHER" id="PTHR45644">
    <property type="entry name" value="AAA ATPASE, PUTATIVE (AFU_ORTHOLOGUE AFUA_2G12920)-RELATED-RELATED"/>
    <property type="match status" value="1"/>
</dbReference>
<evidence type="ECO:0000256" key="2">
    <source>
        <dbReference type="ARBA" id="ARBA00022840"/>
    </source>
</evidence>
<dbReference type="OrthoDB" id="1735986at2759"/>
<reference evidence="4 5" key="1">
    <citation type="submission" date="2019-09" db="EMBL/GenBank/DDBJ databases">
        <title>A chromosome-level genome assembly of the Chinese tupelo Nyssa sinensis.</title>
        <authorList>
            <person name="Yang X."/>
            <person name="Kang M."/>
            <person name="Yang Y."/>
            <person name="Xiong H."/>
            <person name="Wang M."/>
            <person name="Zhang Z."/>
            <person name="Wang Z."/>
            <person name="Wu H."/>
            <person name="Ma T."/>
            <person name="Liu J."/>
            <person name="Xi Z."/>
        </authorList>
    </citation>
    <scope>NUCLEOTIDE SEQUENCE [LARGE SCALE GENOMIC DNA]</scope>
    <source>
        <strain evidence="4">J267</strain>
        <tissue evidence="4">Leaf</tissue>
    </source>
</reference>
<evidence type="ECO:0000256" key="3">
    <source>
        <dbReference type="SAM" id="MobiDB-lite"/>
    </source>
</evidence>
<feature type="region of interest" description="Disordered" evidence="3">
    <location>
        <begin position="237"/>
        <end position="267"/>
    </location>
</feature>
<organism evidence="4 5">
    <name type="scientific">Nyssa sinensis</name>
    <dbReference type="NCBI Taxonomy" id="561372"/>
    <lineage>
        <taxon>Eukaryota</taxon>
        <taxon>Viridiplantae</taxon>
        <taxon>Streptophyta</taxon>
        <taxon>Embryophyta</taxon>
        <taxon>Tracheophyta</taxon>
        <taxon>Spermatophyta</taxon>
        <taxon>Magnoliopsida</taxon>
        <taxon>eudicotyledons</taxon>
        <taxon>Gunneridae</taxon>
        <taxon>Pentapetalae</taxon>
        <taxon>asterids</taxon>
        <taxon>Cornales</taxon>
        <taxon>Nyssaceae</taxon>
        <taxon>Nyssa</taxon>
    </lineage>
</organism>
<dbReference type="GO" id="GO:0005741">
    <property type="term" value="C:mitochondrial outer membrane"/>
    <property type="evidence" value="ECO:0007669"/>
    <property type="project" value="TreeGrafter"/>
</dbReference>
<accession>A0A5J4ZUQ9</accession>
<evidence type="ECO:0000313" key="5">
    <source>
        <dbReference type="Proteomes" id="UP000325577"/>
    </source>
</evidence>
<keyword evidence="5" id="KW-1185">Reference proteome</keyword>
<dbReference type="PANTHER" id="PTHR45644:SF85">
    <property type="entry name" value="P-LOOP CONTAINING NUCLEOSIDE TRIPHOSPHATE HYDROLASES SUPERFAMILY PROTEIN"/>
    <property type="match status" value="1"/>
</dbReference>
<keyword evidence="2" id="KW-0067">ATP-binding</keyword>
<protein>
    <submittedName>
        <fullName evidence="4">Uncharacterized protein</fullName>
    </submittedName>
</protein>
<gene>
    <name evidence="4" type="ORF">F0562_013174</name>
</gene>
<dbReference type="GO" id="GO:0005524">
    <property type="term" value="F:ATP binding"/>
    <property type="evidence" value="ECO:0007669"/>
    <property type="project" value="UniProtKB-KW"/>
</dbReference>
<keyword evidence="1" id="KW-0547">Nucleotide-binding</keyword>
<dbReference type="EMBL" id="CM018048">
    <property type="protein sequence ID" value="KAA8522465.1"/>
    <property type="molecule type" value="Genomic_DNA"/>
</dbReference>
<evidence type="ECO:0000313" key="4">
    <source>
        <dbReference type="EMBL" id="KAA8522465.1"/>
    </source>
</evidence>
<dbReference type="Proteomes" id="UP000325577">
    <property type="component" value="Linkage Group LG5"/>
</dbReference>
<proteinExistence type="predicted"/>